<organism evidence="1 2">
    <name type="scientific">Pneumocystis oryctolagi</name>
    <dbReference type="NCBI Taxonomy" id="42067"/>
    <lineage>
        <taxon>Eukaryota</taxon>
        <taxon>Fungi</taxon>
        <taxon>Dikarya</taxon>
        <taxon>Ascomycota</taxon>
        <taxon>Taphrinomycotina</taxon>
        <taxon>Pneumocystomycetes</taxon>
        <taxon>Pneumocystaceae</taxon>
        <taxon>Pneumocystis</taxon>
    </lineage>
</organism>
<comment type="caution">
    <text evidence="1">The sequence shown here is derived from an EMBL/GenBank/DDBJ whole genome shotgun (WGS) entry which is preliminary data.</text>
</comment>
<evidence type="ECO:0000313" key="1">
    <source>
        <dbReference type="EMBL" id="KAG4303776.1"/>
    </source>
</evidence>
<reference evidence="1 2" key="1">
    <citation type="journal article" date="2021" name="Commun. Biol.">
        <title>Genomic insights into the host specific adaptation of the Pneumocystis genus.</title>
        <authorList>
            <person name="Cisse O.H."/>
            <person name="Ma L."/>
            <person name="Dekker J.P."/>
            <person name="Khil P.P."/>
            <person name="Youn J.-H."/>
            <person name="Brenchley J.M."/>
            <person name="Blair R."/>
            <person name="Pahar B."/>
            <person name="Chabe M."/>
            <person name="Van Rompay K.K.A."/>
            <person name="Keesler R."/>
            <person name="Sukura A."/>
            <person name="Hirsch V."/>
            <person name="Kutty G."/>
            <person name="Liu Y."/>
            <person name="Peng L."/>
            <person name="Chen J."/>
            <person name="Song J."/>
            <person name="Weissenbacher-Lang C."/>
            <person name="Xu J."/>
            <person name="Upham N.S."/>
            <person name="Stajich J.E."/>
            <person name="Cuomo C.A."/>
            <person name="Cushion M.T."/>
            <person name="Kovacs J.A."/>
        </authorList>
    </citation>
    <scope>NUCLEOTIDE SEQUENCE [LARGE SCALE GENOMIC DNA]</scope>
    <source>
        <strain evidence="1 2">RABM</strain>
    </source>
</reference>
<dbReference type="Proteomes" id="UP000768646">
    <property type="component" value="Unassembled WGS sequence"/>
</dbReference>
<dbReference type="EMBL" id="JABTEG010000025">
    <property type="protein sequence ID" value="KAG4303776.1"/>
    <property type="molecule type" value="Genomic_DNA"/>
</dbReference>
<protein>
    <submittedName>
        <fullName evidence="1">Uncharacterized protein</fullName>
    </submittedName>
</protein>
<name>A0ACB7C8H0_9ASCO</name>
<evidence type="ECO:0000313" key="2">
    <source>
        <dbReference type="Proteomes" id="UP000768646"/>
    </source>
</evidence>
<keyword evidence="2" id="KW-1185">Reference proteome</keyword>
<gene>
    <name evidence="1" type="ORF">PORY_002818</name>
</gene>
<accession>A0ACB7C8H0</accession>
<sequence>MELSQHSDIDFSKVNNSNNIIIDTVINEDIFKNQNIEETKKIQYKTSILFSPVTVGSLPISTEQIDNTFNIKIQKNEIKMLLKKKYVISELITTEESYRDDLFIIEKIYKKKALDYSILSRQDMEIIFCNIYEIWQFTNKFSKLLRTAGKNLLEVDLESNRSLSIQEKLYDELSSTWIGKAFNQMIPQIEKIYSIYCINHSASSERLQELEQDTNIQNWLDECKEISKKRTNAWDLASLLIKPVQRILKYPLLLIQILDTTSTNDPDIILLSNANKEMTLVIDRINEIKRCKDTVKQVISGKTDSDICHIIAKSISRKAGKLKQTVGLTETYHDIFYEALLQEFKHQQLQILTFKKKIKSWLQELTNYHFQQNNLAFSYSLCITCEKNSFNQTQMKWKEYKTIINEACKDGLNELEKNIAYFVLKPLKLLKNLYKNPNCIIKKRNTKILDYVHVKTLKEKGVLPNGALIQSAEMYNVINTQLKKELPEFLYYTSELFNEIIIRFSYCQQQWYKFWVLKLKKYLPEHYDPLINFNDFSKKLHRKKFNCKNSIL</sequence>
<proteinExistence type="predicted"/>